<dbReference type="RefSeq" id="WP_076208055.1">
    <property type="nucleotide sequence ID" value="NZ_MBER01000176.1"/>
</dbReference>
<evidence type="ECO:0000313" key="1">
    <source>
        <dbReference type="EMBL" id="OMC33825.1"/>
    </source>
</evidence>
<dbReference type="Proteomes" id="UP000187001">
    <property type="component" value="Unassembled WGS sequence"/>
</dbReference>
<dbReference type="InterPro" id="IPR011990">
    <property type="entry name" value="TPR-like_helical_dom_sf"/>
</dbReference>
<dbReference type="InterPro" id="IPR010430">
    <property type="entry name" value="DUF1028"/>
</dbReference>
<name>A0ABD6QEB9_MYCFO</name>
<comment type="caution">
    <text evidence="1">The sequence shown here is derived from an EMBL/GenBank/DDBJ whole genome shotgun (WGS) entry which is preliminary data.</text>
</comment>
<protein>
    <recommendedName>
        <fullName evidence="3">DUF1028 domain-containing protein</fullName>
    </recommendedName>
</protein>
<dbReference type="EMBL" id="MBER01000176">
    <property type="protein sequence ID" value="OMC33825.1"/>
    <property type="molecule type" value="Genomic_DNA"/>
</dbReference>
<reference evidence="1 2" key="1">
    <citation type="submission" date="2016-07" db="EMBL/GenBank/DDBJ databases">
        <authorList>
            <person name="Sutton G."/>
            <person name="Brinkac L."/>
            <person name="Sanka R."/>
            <person name="Adams M."/>
            <person name="Lau E."/>
            <person name="Kumar A."/>
            <person name="Macaden R."/>
        </authorList>
    </citation>
    <scope>NUCLEOTIDE SEQUENCE [LARGE SCALE GENOMIC DNA]</scope>
    <source>
        <strain evidence="1 2">GA-0871</strain>
    </source>
</reference>
<dbReference type="Gene3D" id="3.60.20.10">
    <property type="entry name" value="Glutamine Phosphoribosylpyrophosphate, subunit 1, domain 1"/>
    <property type="match status" value="1"/>
</dbReference>
<evidence type="ECO:0008006" key="3">
    <source>
        <dbReference type="Google" id="ProtNLM"/>
    </source>
</evidence>
<dbReference type="AlphaFoldDB" id="A0ABD6QEB9"/>
<proteinExistence type="predicted"/>
<accession>A0ABD6QEB9</accession>
<gene>
    <name evidence="1" type="ORF">A5742_14380</name>
</gene>
<organism evidence="1 2">
    <name type="scientific">Mycolicibacterium fortuitum</name>
    <name type="common">Mycobacterium fortuitum</name>
    <dbReference type="NCBI Taxonomy" id="1766"/>
    <lineage>
        <taxon>Bacteria</taxon>
        <taxon>Bacillati</taxon>
        <taxon>Actinomycetota</taxon>
        <taxon>Actinomycetes</taxon>
        <taxon>Mycobacteriales</taxon>
        <taxon>Mycobacteriaceae</taxon>
        <taxon>Mycolicibacterium</taxon>
    </lineage>
</organism>
<dbReference type="Pfam" id="PF06267">
    <property type="entry name" value="DUF1028"/>
    <property type="match status" value="1"/>
</dbReference>
<dbReference type="PANTHER" id="PTHR39328:SF1">
    <property type="entry name" value="BLL2871 PROTEIN"/>
    <property type="match status" value="1"/>
</dbReference>
<dbReference type="InterPro" id="IPR029055">
    <property type="entry name" value="Ntn_hydrolases_N"/>
</dbReference>
<dbReference type="SUPFAM" id="SSF56235">
    <property type="entry name" value="N-terminal nucleophile aminohydrolases (Ntn hydrolases)"/>
    <property type="match status" value="1"/>
</dbReference>
<sequence length="312" mass="32027">MTYSIVARDAATGHLGVGAQTHFFGVGTLLPWAEAGVGAVATQAFVNVDHGPHGLDLLRVGMSAATAVAALVADDPDSEYRQLGVVDAAGGLGTYTGTHCAPAVASASGHQVTVQGNMLAGTQVAEAALAAYEAAKGDLAERILAGLMAADAAGGDVRGAQSAVLRVVSGRRSATPWNEVVVDLRVDDHPQPLAELSRLLPRSRAFRAVGAVMFQRGLTLGTFTGVDPDELTARLDALVSAAATIGPDNREADFWRAILLARCGRHDEAAEVFADVVAFRPGLRSLLEGLAPLGFLDGEALSALTSRIGASS</sequence>
<dbReference type="PANTHER" id="PTHR39328">
    <property type="entry name" value="BLL2871 PROTEIN"/>
    <property type="match status" value="1"/>
</dbReference>
<evidence type="ECO:0000313" key="2">
    <source>
        <dbReference type="Proteomes" id="UP000187001"/>
    </source>
</evidence>
<dbReference type="SUPFAM" id="SSF48452">
    <property type="entry name" value="TPR-like"/>
    <property type="match status" value="1"/>
</dbReference>